<name>A0AAN6D757_9ASCO</name>
<evidence type="ECO:0000313" key="3">
    <source>
        <dbReference type="Proteomes" id="UP000738402"/>
    </source>
</evidence>
<organism evidence="2 3">
    <name type="scientific">Ogataea haglerorum</name>
    <dbReference type="NCBI Taxonomy" id="1937702"/>
    <lineage>
        <taxon>Eukaryota</taxon>
        <taxon>Fungi</taxon>
        <taxon>Dikarya</taxon>
        <taxon>Ascomycota</taxon>
        <taxon>Saccharomycotina</taxon>
        <taxon>Pichiomycetes</taxon>
        <taxon>Pichiales</taxon>
        <taxon>Pichiaceae</taxon>
        <taxon>Ogataea</taxon>
    </lineage>
</organism>
<accession>A0AAN6D757</accession>
<comment type="caution">
    <text evidence="2">The sequence shown here is derived from an EMBL/GenBank/DDBJ whole genome shotgun (WGS) entry which is preliminary data.</text>
</comment>
<proteinExistence type="predicted"/>
<feature type="region of interest" description="Disordered" evidence="1">
    <location>
        <begin position="236"/>
        <end position="255"/>
    </location>
</feature>
<evidence type="ECO:0000256" key="1">
    <source>
        <dbReference type="SAM" id="MobiDB-lite"/>
    </source>
</evidence>
<dbReference type="Proteomes" id="UP000738402">
    <property type="component" value="Unassembled WGS sequence"/>
</dbReference>
<protein>
    <submittedName>
        <fullName evidence="2">Uncharacterized protein</fullName>
    </submittedName>
</protein>
<reference evidence="2" key="1">
    <citation type="journal article" date="2021" name="G3 (Bethesda)">
        <title>Genomic diversity, chromosomal rearrangements, and interspecies hybridization in the ogataea polymorpha species complex.</title>
        <authorList>
            <person name="Hanson S.J."/>
            <person name="Cinneide E.O."/>
            <person name="Salzberg L.I."/>
            <person name="Wolfe K.H."/>
            <person name="McGowan J."/>
            <person name="Fitzpatrick D.A."/>
            <person name="Matlin K."/>
        </authorList>
    </citation>
    <scope>NUCLEOTIDE SEQUENCE</scope>
    <source>
        <strain evidence="2">83-405-1</strain>
    </source>
</reference>
<feature type="region of interest" description="Disordered" evidence="1">
    <location>
        <begin position="179"/>
        <end position="230"/>
    </location>
</feature>
<evidence type="ECO:0000313" key="2">
    <source>
        <dbReference type="EMBL" id="KAG7728775.1"/>
    </source>
</evidence>
<dbReference type="EMBL" id="JAHLUH010000004">
    <property type="protein sequence ID" value="KAG7728775.1"/>
    <property type="molecule type" value="Genomic_DNA"/>
</dbReference>
<dbReference type="AlphaFoldDB" id="A0AAN6D757"/>
<gene>
    <name evidence="2" type="ORF">KL933_002008</name>
</gene>
<feature type="region of interest" description="Disordered" evidence="1">
    <location>
        <begin position="126"/>
        <end position="147"/>
    </location>
</feature>
<feature type="compositionally biased region" description="Basic and acidic residues" evidence="1">
    <location>
        <begin position="134"/>
        <end position="147"/>
    </location>
</feature>
<sequence>MYKSAIASRCTDVERRPVPCLARCGPPGRGRAATNVILLQSELCSGGGSKGGRFAELRLRFTILSAQATPDPHITSAIITSIRTEISAGGQNSWFDRFSSHPTSALLDFSFKYSFARSFCASLSNDPDLKKRRAGEQDRAPRVGPPHVEKLLRPHTDHAPAVLDLRWRRKSDRCPRRRSFERYLREPQGEHSEAESRRHSSSAASVQPAKVGHRPAHRDRWQESGSMCAGQSFHQADRAAVQTKPGSPQSCGFSFDLHGARQRQPAFEPCPDGNTQQFANGPTVRLRPAAFGAHLHLERPETVFPRNGCASQVHCCTDRVFVRTEKGGVGVEARGVARLPGHLRAAVDRDGLVYRRPAVLVRRFSGGYRRVYLLHVPAEPGERVQRSRRPGRSPLERVFPVHLVSYIWPNQQETNWLGN</sequence>
<feature type="compositionally biased region" description="Basic and acidic residues" evidence="1">
    <location>
        <begin position="179"/>
        <end position="198"/>
    </location>
</feature>